<comment type="caution">
    <text evidence="2">The sequence shown here is derived from an EMBL/GenBank/DDBJ whole genome shotgun (WGS) entry which is preliminary data.</text>
</comment>
<dbReference type="InterPro" id="IPR029058">
    <property type="entry name" value="AB_hydrolase_fold"/>
</dbReference>
<feature type="domain" description="Serine aminopeptidase S33" evidence="1">
    <location>
        <begin position="49"/>
        <end position="148"/>
    </location>
</feature>
<dbReference type="OrthoDB" id="249225at2"/>
<sequence>MSTRSEAEMPFYFGPERALFGLFHASGTSARKAVLLCPPLGQDQIRCHRLYRQLAQALVAEGVAVLRFDYYGTGDSAGDSVDMDWQRCVADTVVAADELRARSGFDRVFAFGARLGASIALATVAQARFAGVVAWDPVLDGRTYVAKLDAMQLALCRDEQRFMVSRKAADAAAQWLGFAISASLRQQILDLHVDRPTVPMLLLDSLSPDAPRALSNSLVDAARTRSLQPPTPWDDPRRLEVAILSHPLIQAVTQHVREAA</sequence>
<proteinExistence type="predicted"/>
<dbReference type="InterPro" id="IPR022742">
    <property type="entry name" value="Hydrolase_4"/>
</dbReference>
<reference evidence="2 3" key="1">
    <citation type="submission" date="2018-07" db="EMBL/GenBank/DDBJ databases">
        <title>Dyella monticola sp. nov. and Dyella psychrodurans sp. nov. isolated from monsoon evergreen broad-leaved forest soil of Dinghu Mountain, China.</title>
        <authorList>
            <person name="Gao Z."/>
            <person name="Qiu L."/>
        </authorList>
    </citation>
    <scope>NUCLEOTIDE SEQUENCE [LARGE SCALE GENOMIC DNA]</scope>
    <source>
        <strain evidence="2 3">4G-K06</strain>
    </source>
</reference>
<dbReference type="Gene3D" id="3.40.50.1820">
    <property type="entry name" value="alpha/beta hydrolase"/>
    <property type="match status" value="1"/>
</dbReference>
<dbReference type="RefSeq" id="WP_115494373.1">
    <property type="nucleotide sequence ID" value="NZ_QRBE01000002.1"/>
</dbReference>
<evidence type="ECO:0000259" key="1">
    <source>
        <dbReference type="Pfam" id="PF12146"/>
    </source>
</evidence>
<gene>
    <name evidence="2" type="ORF">DWU98_04840</name>
</gene>
<keyword evidence="3" id="KW-1185">Reference proteome</keyword>
<dbReference type="AlphaFoldDB" id="A0A370X5Y8"/>
<evidence type="ECO:0000313" key="3">
    <source>
        <dbReference type="Proteomes" id="UP000254258"/>
    </source>
</evidence>
<name>A0A370X5Y8_9GAMM</name>
<dbReference type="EMBL" id="QRBE01000002">
    <property type="protein sequence ID" value="RDS83661.1"/>
    <property type="molecule type" value="Genomic_DNA"/>
</dbReference>
<accession>A0A370X5Y8</accession>
<dbReference type="InterPro" id="IPR053145">
    <property type="entry name" value="AB_hydrolase_Est10"/>
</dbReference>
<dbReference type="GO" id="GO:0052689">
    <property type="term" value="F:carboxylic ester hydrolase activity"/>
    <property type="evidence" value="ECO:0007669"/>
    <property type="project" value="TreeGrafter"/>
</dbReference>
<evidence type="ECO:0000313" key="2">
    <source>
        <dbReference type="EMBL" id="RDS83661.1"/>
    </source>
</evidence>
<dbReference type="Proteomes" id="UP000254258">
    <property type="component" value="Unassembled WGS sequence"/>
</dbReference>
<dbReference type="SUPFAM" id="SSF53474">
    <property type="entry name" value="alpha/beta-Hydrolases"/>
    <property type="match status" value="1"/>
</dbReference>
<organism evidence="2 3">
    <name type="scientific">Dyella monticola</name>
    <dbReference type="NCBI Taxonomy" id="1927958"/>
    <lineage>
        <taxon>Bacteria</taxon>
        <taxon>Pseudomonadati</taxon>
        <taxon>Pseudomonadota</taxon>
        <taxon>Gammaproteobacteria</taxon>
        <taxon>Lysobacterales</taxon>
        <taxon>Rhodanobacteraceae</taxon>
        <taxon>Dyella</taxon>
    </lineage>
</organism>
<protein>
    <submittedName>
        <fullName evidence="2">Alpha/beta fold hydrolase</fullName>
    </submittedName>
</protein>
<keyword evidence="2" id="KW-0378">Hydrolase</keyword>
<dbReference type="PANTHER" id="PTHR43265">
    <property type="entry name" value="ESTERASE ESTD"/>
    <property type="match status" value="1"/>
</dbReference>
<dbReference type="Pfam" id="PF12146">
    <property type="entry name" value="Hydrolase_4"/>
    <property type="match status" value="1"/>
</dbReference>
<dbReference type="PANTHER" id="PTHR43265:SF1">
    <property type="entry name" value="ESTERASE ESTD"/>
    <property type="match status" value="1"/>
</dbReference>